<keyword evidence="10" id="KW-1185">Reference proteome</keyword>
<dbReference type="InterPro" id="IPR001005">
    <property type="entry name" value="SANT/Myb"/>
</dbReference>
<keyword evidence="4" id="KW-0238">DNA-binding</keyword>
<feature type="non-terminal residue" evidence="9">
    <location>
        <position position="1"/>
    </location>
</feature>
<dbReference type="GO" id="GO:0005634">
    <property type="term" value="C:nucleus"/>
    <property type="evidence" value="ECO:0007669"/>
    <property type="project" value="UniProtKB-SubCell"/>
</dbReference>
<dbReference type="EMBL" id="RWGY01000007">
    <property type="protein sequence ID" value="TVU41099.1"/>
    <property type="molecule type" value="Genomic_DNA"/>
</dbReference>
<accession>A0A5J9VXX8</accession>
<dbReference type="InterPro" id="IPR009057">
    <property type="entry name" value="Homeodomain-like_sf"/>
</dbReference>
<dbReference type="PROSITE" id="PS51294">
    <property type="entry name" value="HTH_MYB"/>
    <property type="match status" value="2"/>
</dbReference>
<dbReference type="InterPro" id="IPR050560">
    <property type="entry name" value="MYB_TF"/>
</dbReference>
<gene>
    <name evidence="9" type="ORF">EJB05_14593</name>
</gene>
<proteinExistence type="predicted"/>
<dbReference type="SUPFAM" id="SSF46689">
    <property type="entry name" value="Homeodomain-like"/>
    <property type="match status" value="1"/>
</dbReference>
<dbReference type="GO" id="GO:0000978">
    <property type="term" value="F:RNA polymerase II cis-regulatory region sequence-specific DNA binding"/>
    <property type="evidence" value="ECO:0007669"/>
    <property type="project" value="TreeGrafter"/>
</dbReference>
<evidence type="ECO:0000259" key="7">
    <source>
        <dbReference type="PROSITE" id="PS50090"/>
    </source>
</evidence>
<dbReference type="Proteomes" id="UP000324897">
    <property type="component" value="Chromosome 4"/>
</dbReference>
<evidence type="ECO:0000259" key="8">
    <source>
        <dbReference type="PROSITE" id="PS51294"/>
    </source>
</evidence>
<dbReference type="SMART" id="SM00717">
    <property type="entry name" value="SANT"/>
    <property type="match status" value="2"/>
</dbReference>
<name>A0A5J9VXX8_9POAL</name>
<comment type="subcellular location">
    <subcellularLocation>
        <location evidence="1">Nucleus</location>
    </subcellularLocation>
</comment>
<dbReference type="FunFam" id="1.10.10.60:FF:000060">
    <property type="entry name" value="MYB transcription factor"/>
    <property type="match status" value="1"/>
</dbReference>
<dbReference type="Gene3D" id="1.10.10.60">
    <property type="entry name" value="Homeodomain-like"/>
    <property type="match status" value="2"/>
</dbReference>
<keyword evidence="2" id="KW-0677">Repeat</keyword>
<evidence type="ECO:0000256" key="2">
    <source>
        <dbReference type="ARBA" id="ARBA00022737"/>
    </source>
</evidence>
<dbReference type="PANTHER" id="PTHR45614">
    <property type="entry name" value="MYB PROTEIN-RELATED"/>
    <property type="match status" value="1"/>
</dbReference>
<dbReference type="Gramene" id="TVU41099">
    <property type="protein sequence ID" value="TVU41099"/>
    <property type="gene ID" value="EJB05_14593"/>
</dbReference>
<sequence>MPDHRGVDDKMVTLFGWAGQLVGTRRTELMLPGDHDHDALEDLERVEWYARVAFWCMEPNPALRPTMHQVVQMLEGATKAEELVAIDPKKMRNSSSMSNVVKKGPWSIEEDALLMRLVEQHGPHRWSLISASIAGRSGKSCRLRWCNQLNPEVHHRPFTPQEDALIVSAQARHGNRWATIACLLPGRTDNSIKNHWNSNLRRFRRREAAAIAAMASTSGSTTPQVAPINMLRVDNSLVANQPMFERQGVVSHQSSVVVIPEASASLGPNSNNTSVVGGPVTDPPMSLSLSLGLPLLPPTPHQATKEQMEPIMGSACDKVSTNWSSPPPVVDGNAQLVAMIRQMVREEVQLQSQQLAYSFMVAATRAKGHQH</sequence>
<evidence type="ECO:0000256" key="5">
    <source>
        <dbReference type="ARBA" id="ARBA00023163"/>
    </source>
</evidence>
<evidence type="ECO:0000256" key="3">
    <source>
        <dbReference type="ARBA" id="ARBA00023015"/>
    </source>
</evidence>
<dbReference type="CDD" id="cd00167">
    <property type="entry name" value="SANT"/>
    <property type="match status" value="2"/>
</dbReference>
<feature type="domain" description="Myb-like" evidence="7">
    <location>
        <begin position="98"/>
        <end position="149"/>
    </location>
</feature>
<evidence type="ECO:0000313" key="10">
    <source>
        <dbReference type="Proteomes" id="UP000324897"/>
    </source>
</evidence>
<dbReference type="Pfam" id="PF00249">
    <property type="entry name" value="Myb_DNA-binding"/>
    <property type="match status" value="2"/>
</dbReference>
<feature type="domain" description="HTH myb-type" evidence="8">
    <location>
        <begin position="155"/>
        <end position="204"/>
    </location>
</feature>
<organism evidence="9 10">
    <name type="scientific">Eragrostis curvula</name>
    <name type="common">weeping love grass</name>
    <dbReference type="NCBI Taxonomy" id="38414"/>
    <lineage>
        <taxon>Eukaryota</taxon>
        <taxon>Viridiplantae</taxon>
        <taxon>Streptophyta</taxon>
        <taxon>Embryophyta</taxon>
        <taxon>Tracheophyta</taxon>
        <taxon>Spermatophyta</taxon>
        <taxon>Magnoliopsida</taxon>
        <taxon>Liliopsida</taxon>
        <taxon>Poales</taxon>
        <taxon>Poaceae</taxon>
        <taxon>PACMAD clade</taxon>
        <taxon>Chloridoideae</taxon>
        <taxon>Eragrostideae</taxon>
        <taxon>Eragrostidinae</taxon>
        <taxon>Eragrostis</taxon>
    </lineage>
</organism>
<dbReference type="OrthoDB" id="2143914at2759"/>
<keyword evidence="3" id="KW-0805">Transcription regulation</keyword>
<dbReference type="PANTHER" id="PTHR45614:SF82">
    <property type="entry name" value="OS01G0977300 PROTEIN"/>
    <property type="match status" value="1"/>
</dbReference>
<feature type="domain" description="Myb-like" evidence="7">
    <location>
        <begin position="150"/>
        <end position="200"/>
    </location>
</feature>
<feature type="domain" description="HTH myb-type" evidence="8">
    <location>
        <begin position="98"/>
        <end position="153"/>
    </location>
</feature>
<dbReference type="Gene3D" id="1.10.510.10">
    <property type="entry name" value="Transferase(Phosphotransferase) domain 1"/>
    <property type="match status" value="1"/>
</dbReference>
<keyword evidence="5" id="KW-0804">Transcription</keyword>
<comment type="caution">
    <text evidence="9">The sequence shown here is derived from an EMBL/GenBank/DDBJ whole genome shotgun (WGS) entry which is preliminary data.</text>
</comment>
<evidence type="ECO:0000256" key="4">
    <source>
        <dbReference type="ARBA" id="ARBA00023125"/>
    </source>
</evidence>
<evidence type="ECO:0000256" key="1">
    <source>
        <dbReference type="ARBA" id="ARBA00004123"/>
    </source>
</evidence>
<dbReference type="InterPro" id="IPR017930">
    <property type="entry name" value="Myb_dom"/>
</dbReference>
<dbReference type="AlphaFoldDB" id="A0A5J9VXX8"/>
<evidence type="ECO:0000313" key="9">
    <source>
        <dbReference type="EMBL" id="TVU41099.1"/>
    </source>
</evidence>
<dbReference type="GO" id="GO:0000981">
    <property type="term" value="F:DNA-binding transcription factor activity, RNA polymerase II-specific"/>
    <property type="evidence" value="ECO:0007669"/>
    <property type="project" value="TreeGrafter"/>
</dbReference>
<reference evidence="9 10" key="1">
    <citation type="journal article" date="2019" name="Sci. Rep.">
        <title>A high-quality genome of Eragrostis curvula grass provides insights into Poaceae evolution and supports new strategies to enhance forage quality.</title>
        <authorList>
            <person name="Carballo J."/>
            <person name="Santos B.A.C.M."/>
            <person name="Zappacosta D."/>
            <person name="Garbus I."/>
            <person name="Selva J.P."/>
            <person name="Gallo C.A."/>
            <person name="Diaz A."/>
            <person name="Albertini E."/>
            <person name="Caccamo M."/>
            <person name="Echenique V."/>
        </authorList>
    </citation>
    <scope>NUCLEOTIDE SEQUENCE [LARGE SCALE GENOMIC DNA]</scope>
    <source>
        <strain evidence="10">cv. Victoria</strain>
        <tissue evidence="9">Leaf</tissue>
    </source>
</reference>
<evidence type="ECO:0000256" key="6">
    <source>
        <dbReference type="ARBA" id="ARBA00023242"/>
    </source>
</evidence>
<dbReference type="PROSITE" id="PS50090">
    <property type="entry name" value="MYB_LIKE"/>
    <property type="match status" value="2"/>
</dbReference>
<keyword evidence="6" id="KW-0539">Nucleus</keyword>
<protein>
    <submittedName>
        <fullName evidence="9">Uncharacterized protein</fullName>
    </submittedName>
</protein>